<reference evidence="5 6" key="1">
    <citation type="submission" date="2018-05" db="EMBL/GenBank/DDBJ databases">
        <title>Mucilaginibacter hurinus sp. nov., isolated from briquette warehouse soil.</title>
        <authorList>
            <person name="Choi L."/>
        </authorList>
    </citation>
    <scope>NUCLEOTIDE SEQUENCE [LARGE SCALE GENOMIC DNA]</scope>
    <source>
        <strain evidence="5 6">ZR32</strain>
    </source>
</reference>
<evidence type="ECO:0000313" key="6">
    <source>
        <dbReference type="Proteomes" id="UP000253209"/>
    </source>
</evidence>
<dbReference type="Gene3D" id="2.170.130.10">
    <property type="entry name" value="TonB-dependent receptor, plug domain"/>
    <property type="match status" value="1"/>
</dbReference>
<name>A0A367GQP0_9SPHI</name>
<evidence type="ECO:0000256" key="1">
    <source>
        <dbReference type="PROSITE-ProRule" id="PRU01360"/>
    </source>
</evidence>
<comment type="subcellular location">
    <subcellularLocation>
        <location evidence="1">Cell outer membrane</location>
        <topology evidence="1">Multi-pass membrane protein</topology>
    </subcellularLocation>
</comment>
<protein>
    <submittedName>
        <fullName evidence="5">TonB-dependent receptor</fullName>
    </submittedName>
</protein>
<dbReference type="InterPro" id="IPR023997">
    <property type="entry name" value="TonB-dep_OMP_SusC/RagA_CS"/>
</dbReference>
<dbReference type="AlphaFoldDB" id="A0A367GQP0"/>
<dbReference type="InterPro" id="IPR039426">
    <property type="entry name" value="TonB-dep_rcpt-like"/>
</dbReference>
<keyword evidence="2" id="KW-0798">TonB box</keyword>
<evidence type="ECO:0000259" key="3">
    <source>
        <dbReference type="Pfam" id="PF00593"/>
    </source>
</evidence>
<dbReference type="InterPro" id="IPR008969">
    <property type="entry name" value="CarboxyPept-like_regulatory"/>
</dbReference>
<accession>A0A367GQP0</accession>
<dbReference type="Pfam" id="PF13715">
    <property type="entry name" value="CarbopepD_reg_2"/>
    <property type="match status" value="1"/>
</dbReference>
<dbReference type="InterPro" id="IPR023996">
    <property type="entry name" value="TonB-dep_OMP_SusC/RagA"/>
</dbReference>
<dbReference type="SUPFAM" id="SSF49464">
    <property type="entry name" value="Carboxypeptidase regulatory domain-like"/>
    <property type="match status" value="1"/>
</dbReference>
<evidence type="ECO:0000313" key="5">
    <source>
        <dbReference type="EMBL" id="RCH55186.1"/>
    </source>
</evidence>
<comment type="similarity">
    <text evidence="1 2">Belongs to the TonB-dependent receptor family.</text>
</comment>
<dbReference type="OrthoDB" id="9768177at2"/>
<dbReference type="Proteomes" id="UP000253209">
    <property type="component" value="Unassembled WGS sequence"/>
</dbReference>
<keyword evidence="1 2" id="KW-0472">Membrane</keyword>
<dbReference type="RefSeq" id="WP_114004808.1">
    <property type="nucleotide sequence ID" value="NZ_QGDC01000004.1"/>
</dbReference>
<dbReference type="Pfam" id="PF07715">
    <property type="entry name" value="Plug"/>
    <property type="match status" value="1"/>
</dbReference>
<feature type="domain" description="TonB-dependent receptor-like beta-barrel" evidence="3">
    <location>
        <begin position="433"/>
        <end position="824"/>
    </location>
</feature>
<dbReference type="SUPFAM" id="SSF56935">
    <property type="entry name" value="Porins"/>
    <property type="match status" value="1"/>
</dbReference>
<evidence type="ECO:0000259" key="4">
    <source>
        <dbReference type="Pfam" id="PF07715"/>
    </source>
</evidence>
<keyword evidence="5" id="KW-0675">Receptor</keyword>
<dbReference type="PROSITE" id="PS52016">
    <property type="entry name" value="TONB_DEPENDENT_REC_3"/>
    <property type="match status" value="1"/>
</dbReference>
<keyword evidence="6" id="KW-1185">Reference proteome</keyword>
<dbReference type="Pfam" id="PF00593">
    <property type="entry name" value="TonB_dep_Rec_b-barrel"/>
    <property type="match status" value="1"/>
</dbReference>
<dbReference type="NCBIfam" id="TIGR04057">
    <property type="entry name" value="SusC_RagA_signa"/>
    <property type="match status" value="1"/>
</dbReference>
<dbReference type="GO" id="GO:0009279">
    <property type="term" value="C:cell outer membrane"/>
    <property type="evidence" value="ECO:0007669"/>
    <property type="project" value="UniProtKB-SubCell"/>
</dbReference>
<comment type="caution">
    <text evidence="5">The sequence shown here is derived from an EMBL/GenBank/DDBJ whole genome shotgun (WGS) entry which is preliminary data.</text>
</comment>
<dbReference type="InterPro" id="IPR012910">
    <property type="entry name" value="Plug_dom"/>
</dbReference>
<keyword evidence="1" id="KW-0812">Transmembrane</keyword>
<keyword evidence="1" id="KW-1134">Transmembrane beta strand</keyword>
<organism evidence="5 6">
    <name type="scientific">Mucilaginibacter hurinus</name>
    <dbReference type="NCBI Taxonomy" id="2201324"/>
    <lineage>
        <taxon>Bacteria</taxon>
        <taxon>Pseudomonadati</taxon>
        <taxon>Bacteroidota</taxon>
        <taxon>Sphingobacteriia</taxon>
        <taxon>Sphingobacteriales</taxon>
        <taxon>Sphingobacteriaceae</taxon>
        <taxon>Mucilaginibacter</taxon>
    </lineage>
</organism>
<dbReference type="InterPro" id="IPR000531">
    <property type="entry name" value="Beta-barrel_TonB"/>
</dbReference>
<keyword evidence="1" id="KW-0813">Transport</keyword>
<feature type="domain" description="TonB-dependent receptor plug" evidence="4">
    <location>
        <begin position="117"/>
        <end position="226"/>
    </location>
</feature>
<dbReference type="EMBL" id="QGDC01000004">
    <property type="protein sequence ID" value="RCH55186.1"/>
    <property type="molecule type" value="Genomic_DNA"/>
</dbReference>
<evidence type="ECO:0000256" key="2">
    <source>
        <dbReference type="RuleBase" id="RU003357"/>
    </source>
</evidence>
<sequence length="1069" mass="118287">MRKKILLLQIIMVILPALLFAQNRVITGTIKDIGGVLPGATVTEKGVTPVNATVTDPNGKFKLMLRGSSNVLVVKFVGYSPQEFNVTAGKEANITLQASTQSLDEVLVVGYGNVSRITTTGAVSSISASAIRTVPTANVQNALTGRLPGFFSQQSSGQPGRDASDFFIRGISSLNPDGNRPLIIVDDIEYSYEQLQQINVNEIESISILKDASTTAIYGIKGANGVLVVKTRRGKSGSPKVNLRVEGGSQAPTRVPKFLNSFQSATLINEAYRNDGVPEPYTQKDLELFNNNDDFDGRPNTDWYNKIFRRNSYQANTNIDISGGTTALKYFVSGGALIQNGNVRDFSDPTNLVNTNYYFNRYNFRSNLDLQANKTLNVRLDITTRFSDLNSPRNQEAVAEIYDFNKQSSMSAPFLNPDGSYAYANSIFNKERLPTLNARLASYGYNHERRTDFNVLLNANQDLSSITKGLTLSTKIAYSSIDRFSKGVIRSTLPSFFYDRALDELGQNPYILNPGPSGSYVFGTYSQIGQTDEFATNVNLQLYSTYDRTFAKDHHVTGLILLNQISNTVYVRPFLAPDLVGVPQRFRGISAKATYEYKGKYLFDATVGYNGTDRFAANNRYGYFPAFSVGYRLSEEPFFKKILPGVGLFKLRGSYGLVGSDAAPGNRYVYLQTYSQGGSTNFGETPINYTAIIEGAQSNAFVVWEKSKKANIGLDMNILKDKLSLTLDVFRDIRYDQLITPNGTPQILGVGLPAVNIGRTQNQGFDGQITYNSSIGKVQFNTSFVFSYARNKILFADEASPAFEWLRTTGRPIGQPFGFNSLGYYSPEEVEQVRNYVLDNTTGIPVMGPDPNNPGQQIITGYKSPVPVPSYSLSSATDVIRPGDLKYEDQNGDGVIDNFDKIAIGNPNIPTTNLGLSFGVMYKGFSINVLFQGAFGYSFIVQGNGIEPFKSQFQPIYLQRWTPENAANAQFPRLTSLPTSINSPTSYPSNYWQVNARYIRLKTVDIGYQLPNSLLPFKLNNARIYMSGYNLFTWTNYNKYQQDPEIKTNTAGDAYINARVINLGLQVGF</sequence>
<keyword evidence="1" id="KW-0998">Cell outer membrane</keyword>
<proteinExistence type="inferred from homology"/>
<dbReference type="FunFam" id="2.170.130.10:FF:000003">
    <property type="entry name" value="SusC/RagA family TonB-linked outer membrane protein"/>
    <property type="match status" value="1"/>
</dbReference>
<dbReference type="Gene3D" id="2.60.40.1120">
    <property type="entry name" value="Carboxypeptidase-like, regulatory domain"/>
    <property type="match status" value="1"/>
</dbReference>
<dbReference type="InterPro" id="IPR037066">
    <property type="entry name" value="Plug_dom_sf"/>
</dbReference>
<dbReference type="NCBIfam" id="TIGR04056">
    <property type="entry name" value="OMP_RagA_SusC"/>
    <property type="match status" value="1"/>
</dbReference>
<gene>
    <name evidence="5" type="ORF">DJ568_08335</name>
</gene>